<dbReference type="GO" id="GO:0016298">
    <property type="term" value="F:lipase activity"/>
    <property type="evidence" value="ECO:0007669"/>
    <property type="project" value="InterPro"/>
</dbReference>
<dbReference type="PANTHER" id="PTHR13390">
    <property type="entry name" value="LIPASE"/>
    <property type="match status" value="1"/>
</dbReference>
<dbReference type="EMBL" id="JARPMG010000011">
    <property type="protein sequence ID" value="KAJ8097548.1"/>
    <property type="molecule type" value="Genomic_DNA"/>
</dbReference>
<reference evidence="5" key="1">
    <citation type="submission" date="2023-03" db="EMBL/GenBank/DDBJ databases">
        <title>Near-Complete genome sequence of Lipomyces tetrasporous NRRL Y-64009, an oleaginous yeast capable of growing on lignocellulosic hydrolysates.</title>
        <authorList>
            <consortium name="Lawrence Berkeley National Laboratory"/>
            <person name="Jagtap S.S."/>
            <person name="Liu J.-J."/>
            <person name="Walukiewicz H.E."/>
            <person name="Pangilinan J."/>
            <person name="Lipzen A."/>
            <person name="Ahrendt S."/>
            <person name="Koriabine M."/>
            <person name="Cobaugh K."/>
            <person name="Salamov A."/>
            <person name="Yoshinaga Y."/>
            <person name="Ng V."/>
            <person name="Daum C."/>
            <person name="Grigoriev I.V."/>
            <person name="Slininger P.J."/>
            <person name="Dien B.S."/>
            <person name="Jin Y.-S."/>
            <person name="Rao C.V."/>
        </authorList>
    </citation>
    <scope>NUCLEOTIDE SEQUENCE</scope>
    <source>
        <strain evidence="5">NRRL Y-64009</strain>
    </source>
</reference>
<evidence type="ECO:0000256" key="1">
    <source>
        <dbReference type="ARBA" id="ARBA00004502"/>
    </source>
</evidence>
<evidence type="ECO:0000313" key="6">
    <source>
        <dbReference type="Proteomes" id="UP001217417"/>
    </source>
</evidence>
<comment type="similarity">
    <text evidence="2">Belongs to the AB hydrolase superfamily. LDAH family.</text>
</comment>
<evidence type="ECO:0000256" key="3">
    <source>
        <dbReference type="ARBA" id="ARBA00022677"/>
    </source>
</evidence>
<dbReference type="GO" id="GO:0005811">
    <property type="term" value="C:lipid droplet"/>
    <property type="evidence" value="ECO:0007669"/>
    <property type="project" value="UniProtKB-SubCell"/>
</dbReference>
<keyword evidence="4" id="KW-0378">Hydrolase</keyword>
<dbReference type="Pfam" id="PF10230">
    <property type="entry name" value="LIDHydrolase"/>
    <property type="match status" value="1"/>
</dbReference>
<gene>
    <name evidence="5" type="ORF">POJ06DRAFT_303776</name>
</gene>
<accession>A0AAD7QM08</accession>
<dbReference type="GO" id="GO:0019915">
    <property type="term" value="P:lipid storage"/>
    <property type="evidence" value="ECO:0007669"/>
    <property type="project" value="InterPro"/>
</dbReference>
<evidence type="ECO:0008006" key="7">
    <source>
        <dbReference type="Google" id="ProtNLM"/>
    </source>
</evidence>
<dbReference type="GeneID" id="80885982"/>
<dbReference type="Proteomes" id="UP001217417">
    <property type="component" value="Unassembled WGS sequence"/>
</dbReference>
<dbReference type="AlphaFoldDB" id="A0AAD7QM08"/>
<keyword evidence="3" id="KW-0551">Lipid droplet</keyword>
<organism evidence="5 6">
    <name type="scientific">Lipomyces tetrasporus</name>
    <dbReference type="NCBI Taxonomy" id="54092"/>
    <lineage>
        <taxon>Eukaryota</taxon>
        <taxon>Fungi</taxon>
        <taxon>Dikarya</taxon>
        <taxon>Ascomycota</taxon>
        <taxon>Saccharomycotina</taxon>
        <taxon>Lipomycetes</taxon>
        <taxon>Lipomycetales</taxon>
        <taxon>Lipomycetaceae</taxon>
        <taxon>Lipomyces</taxon>
    </lineage>
</organism>
<keyword evidence="6" id="KW-1185">Reference proteome</keyword>
<proteinExistence type="inferred from homology"/>
<comment type="subcellular location">
    <subcellularLocation>
        <location evidence="1">Lipid droplet</location>
    </subcellularLocation>
</comment>
<dbReference type="RefSeq" id="XP_056040998.1">
    <property type="nucleotide sequence ID" value="XM_056190816.1"/>
</dbReference>
<dbReference type="PANTHER" id="PTHR13390:SF0">
    <property type="entry name" value="LIPID DROPLET-ASSOCIATED HYDROLASE"/>
    <property type="match status" value="1"/>
</dbReference>
<dbReference type="InterPro" id="IPR019363">
    <property type="entry name" value="LDAH"/>
</dbReference>
<sequence length="351" mass="39832">MLPLQSLAMPSEGANGDFVLQVYPHRFPTVLYDVPPLFPTPDCEEVGVVFFIPGNPGLPQYYVPFLTLIREQLPGWRMLCVSQAGCDTMSTSRYTDFSKQRYYNLRDQVEHKFELLSELLESHGYMGPAGAHKQVVLIGHSIGCWLMQHLLVRISNSDLQLAIRLAILLFPTIKNIGESDSGVKFRKIISHVPKLAHIAGSTVYYLTRYLPRSAVEVIVRFFMRFPPKHATNATLAMLDSPSVVYQCVSLGAEEMEKITEETEDIRLLFWEGLWGTLHKDGSKQGRIIAYFAQEDHWVGNHTRAEIIEVHSSRSNVNFVVSSAEDNCQHAFCVNDNHAMAKHVVQWIREID</sequence>
<evidence type="ECO:0000256" key="2">
    <source>
        <dbReference type="ARBA" id="ARBA00008300"/>
    </source>
</evidence>
<evidence type="ECO:0000313" key="5">
    <source>
        <dbReference type="EMBL" id="KAJ8097548.1"/>
    </source>
</evidence>
<dbReference type="SUPFAM" id="SSF53474">
    <property type="entry name" value="alpha/beta-Hydrolases"/>
    <property type="match status" value="1"/>
</dbReference>
<name>A0AAD7QM08_9ASCO</name>
<comment type="caution">
    <text evidence="5">The sequence shown here is derived from an EMBL/GenBank/DDBJ whole genome shotgun (WGS) entry which is preliminary data.</text>
</comment>
<evidence type="ECO:0000256" key="4">
    <source>
        <dbReference type="ARBA" id="ARBA00022801"/>
    </source>
</evidence>
<dbReference type="Gene3D" id="3.40.50.1820">
    <property type="entry name" value="alpha/beta hydrolase"/>
    <property type="match status" value="1"/>
</dbReference>
<dbReference type="InterPro" id="IPR029058">
    <property type="entry name" value="AB_hydrolase_fold"/>
</dbReference>
<protein>
    <recommendedName>
        <fullName evidence="7">Lipid droplet-associated hydrolase</fullName>
    </recommendedName>
</protein>